<dbReference type="Pfam" id="PF04542">
    <property type="entry name" value="Sigma70_r2"/>
    <property type="match status" value="1"/>
</dbReference>
<evidence type="ECO:0000256" key="1">
    <source>
        <dbReference type="ARBA" id="ARBA00010641"/>
    </source>
</evidence>
<dbReference type="PANTHER" id="PTHR43133:SF62">
    <property type="entry name" value="RNA POLYMERASE SIGMA FACTOR SIGZ"/>
    <property type="match status" value="1"/>
</dbReference>
<evidence type="ECO:0000256" key="5">
    <source>
        <dbReference type="ARBA" id="ARBA00023163"/>
    </source>
</evidence>
<dbReference type="Proteomes" id="UP001198402">
    <property type="component" value="Unassembled WGS sequence"/>
</dbReference>
<dbReference type="NCBIfam" id="TIGR02937">
    <property type="entry name" value="sigma70-ECF"/>
    <property type="match status" value="1"/>
</dbReference>
<keyword evidence="3" id="KW-0731">Sigma factor</keyword>
<dbReference type="RefSeq" id="WP_224478530.1">
    <property type="nucleotide sequence ID" value="NZ_JAIUJS010000004.1"/>
</dbReference>
<evidence type="ECO:0000313" key="9">
    <source>
        <dbReference type="Proteomes" id="UP001198402"/>
    </source>
</evidence>
<dbReference type="PANTHER" id="PTHR43133">
    <property type="entry name" value="RNA POLYMERASE ECF-TYPE SIGMA FACTO"/>
    <property type="match status" value="1"/>
</dbReference>
<keyword evidence="5" id="KW-0804">Transcription</keyword>
<evidence type="ECO:0000259" key="6">
    <source>
        <dbReference type="Pfam" id="PF04542"/>
    </source>
</evidence>
<dbReference type="InterPro" id="IPR007630">
    <property type="entry name" value="RNA_pol_sigma70_r4"/>
</dbReference>
<dbReference type="InterPro" id="IPR039425">
    <property type="entry name" value="RNA_pol_sigma-70-like"/>
</dbReference>
<evidence type="ECO:0000256" key="3">
    <source>
        <dbReference type="ARBA" id="ARBA00023082"/>
    </source>
</evidence>
<dbReference type="SUPFAM" id="SSF88946">
    <property type="entry name" value="Sigma2 domain of RNA polymerase sigma factors"/>
    <property type="match status" value="1"/>
</dbReference>
<dbReference type="InterPro" id="IPR013324">
    <property type="entry name" value="RNA_pol_sigma_r3/r4-like"/>
</dbReference>
<keyword evidence="9" id="KW-1185">Reference proteome</keyword>
<dbReference type="SUPFAM" id="SSF88659">
    <property type="entry name" value="Sigma3 and sigma4 domains of RNA polymerase sigma factors"/>
    <property type="match status" value="1"/>
</dbReference>
<dbReference type="InterPro" id="IPR036388">
    <property type="entry name" value="WH-like_DNA-bd_sf"/>
</dbReference>
<evidence type="ECO:0000313" key="8">
    <source>
        <dbReference type="EMBL" id="MCA0153573.1"/>
    </source>
</evidence>
<feature type="domain" description="RNA polymerase sigma-70 region 4" evidence="7">
    <location>
        <begin position="120"/>
        <end position="169"/>
    </location>
</feature>
<keyword evidence="4" id="KW-0238">DNA-binding</keyword>
<accession>A0ABS7Y0X0</accession>
<dbReference type="CDD" id="cd06171">
    <property type="entry name" value="Sigma70_r4"/>
    <property type="match status" value="1"/>
</dbReference>
<reference evidence="9" key="1">
    <citation type="submission" date="2023-07" db="EMBL/GenBank/DDBJ databases">
        <authorList>
            <person name="Yue Y."/>
        </authorList>
    </citation>
    <scope>NUCLEOTIDE SEQUENCE [LARGE SCALE GENOMIC DNA]</scope>
    <source>
        <strain evidence="9">2Y89</strain>
    </source>
</reference>
<name>A0ABS7Y0X0_9FLAO</name>
<sequence>MQNDITLITQLQNKDERALSLLYDKYSGAIYSVILKMIKDEGKAQDLLQETFITVWDKADRYDIEKGRFYTWVYRIAKNKVLNVLRKKDLLIQTDDFGVYANKEEDVSNIDPEFLKLKGAITTLETHHKNALELVYFNGLTHREAHKVMNVPLGTFKSYVRQALKQLRESYVKTLSVILLILNAL</sequence>
<evidence type="ECO:0000256" key="2">
    <source>
        <dbReference type="ARBA" id="ARBA00023015"/>
    </source>
</evidence>
<keyword evidence="2" id="KW-0805">Transcription regulation</keyword>
<gene>
    <name evidence="8" type="ORF">LBV24_10125</name>
</gene>
<dbReference type="EMBL" id="JAIUJS010000004">
    <property type="protein sequence ID" value="MCA0153573.1"/>
    <property type="molecule type" value="Genomic_DNA"/>
</dbReference>
<dbReference type="Gene3D" id="1.10.1740.10">
    <property type="match status" value="1"/>
</dbReference>
<dbReference type="InterPro" id="IPR013325">
    <property type="entry name" value="RNA_pol_sigma_r2"/>
</dbReference>
<dbReference type="Pfam" id="PF04545">
    <property type="entry name" value="Sigma70_r4"/>
    <property type="match status" value="1"/>
</dbReference>
<evidence type="ECO:0000256" key="4">
    <source>
        <dbReference type="ARBA" id="ARBA00023125"/>
    </source>
</evidence>
<proteinExistence type="inferred from homology"/>
<dbReference type="InterPro" id="IPR007627">
    <property type="entry name" value="RNA_pol_sigma70_r2"/>
</dbReference>
<dbReference type="InterPro" id="IPR014284">
    <property type="entry name" value="RNA_pol_sigma-70_dom"/>
</dbReference>
<evidence type="ECO:0000259" key="7">
    <source>
        <dbReference type="Pfam" id="PF04545"/>
    </source>
</evidence>
<organism evidence="8 9">
    <name type="scientific">Winogradskyella vincentii</name>
    <dbReference type="NCBI Taxonomy" id="2877122"/>
    <lineage>
        <taxon>Bacteria</taxon>
        <taxon>Pseudomonadati</taxon>
        <taxon>Bacteroidota</taxon>
        <taxon>Flavobacteriia</taxon>
        <taxon>Flavobacteriales</taxon>
        <taxon>Flavobacteriaceae</taxon>
        <taxon>Winogradskyella</taxon>
    </lineage>
</organism>
<comment type="caution">
    <text evidence="8">The sequence shown here is derived from an EMBL/GenBank/DDBJ whole genome shotgun (WGS) entry which is preliminary data.</text>
</comment>
<comment type="similarity">
    <text evidence="1">Belongs to the sigma-70 factor family. ECF subfamily.</text>
</comment>
<protein>
    <submittedName>
        <fullName evidence="8">Sigma-70 family RNA polymerase sigma factor</fullName>
    </submittedName>
</protein>
<feature type="domain" description="RNA polymerase sigma-70 region 2" evidence="6">
    <location>
        <begin position="22"/>
        <end position="89"/>
    </location>
</feature>
<dbReference type="Gene3D" id="1.10.10.10">
    <property type="entry name" value="Winged helix-like DNA-binding domain superfamily/Winged helix DNA-binding domain"/>
    <property type="match status" value="1"/>
</dbReference>